<dbReference type="AlphaFoldDB" id="X8DA57"/>
<comment type="caution">
    <text evidence="1">The sequence shown here is derived from an EMBL/GenBank/DDBJ whole genome shotgun (WGS) entry which is preliminary data.</text>
</comment>
<evidence type="ECO:0000313" key="1">
    <source>
        <dbReference type="EMBL" id="EUA65512.1"/>
    </source>
</evidence>
<dbReference type="EMBL" id="JAOB01000027">
    <property type="protein sequence ID" value="EUA65512.1"/>
    <property type="molecule type" value="Genomic_DNA"/>
</dbReference>
<gene>
    <name evidence="1" type="ORF">I553_10809</name>
</gene>
<reference evidence="1" key="1">
    <citation type="submission" date="2014-01" db="EMBL/GenBank/DDBJ databases">
        <authorList>
            <person name="Brown-Elliot B."/>
            <person name="Wallace R."/>
            <person name="Lenaerts A."/>
            <person name="Ordway D."/>
            <person name="DeGroote M.A."/>
            <person name="Parker T."/>
            <person name="Sizemore C."/>
            <person name="Tallon L.J."/>
            <person name="Sadzewicz L.K."/>
            <person name="Sengamalay N."/>
            <person name="Fraser C.M."/>
            <person name="Hine E."/>
            <person name="Shefchek K.A."/>
            <person name="Das S.P."/>
            <person name="Tettelin H."/>
        </authorList>
    </citation>
    <scope>NUCLEOTIDE SEQUENCE [LARGE SCALE GENOMIC DNA]</scope>
    <source>
        <strain evidence="1">4042</strain>
    </source>
</reference>
<proteinExistence type="predicted"/>
<organism evidence="1">
    <name type="scientific">Mycobacterium xenopi 4042</name>
    <dbReference type="NCBI Taxonomy" id="1299334"/>
    <lineage>
        <taxon>Bacteria</taxon>
        <taxon>Bacillati</taxon>
        <taxon>Actinomycetota</taxon>
        <taxon>Actinomycetes</taxon>
        <taxon>Mycobacteriales</taxon>
        <taxon>Mycobacteriaceae</taxon>
        <taxon>Mycobacterium</taxon>
    </lineage>
</organism>
<sequence>MWRRGSRRPLGLGAIPLGAAGGGVEELFHVCAPFGHAAKPGHVHSVLRVHALSVSSG</sequence>
<name>X8DA57_MYCXE</name>
<accession>X8DA57</accession>
<protein>
    <submittedName>
        <fullName evidence="1">Uncharacterized protein</fullName>
    </submittedName>
</protein>